<reference evidence="1 2" key="1">
    <citation type="submission" date="2019-04" db="EMBL/GenBank/DDBJ databases">
        <title>Cohnella sp. nov., isolated from soil.</title>
        <authorList>
            <person name="Kim W."/>
        </authorList>
    </citation>
    <scope>NUCLEOTIDE SEQUENCE [LARGE SCALE GENOMIC DNA]</scope>
    <source>
        <strain evidence="1 2">CAU 1483</strain>
    </source>
</reference>
<dbReference type="Proteomes" id="UP000309673">
    <property type="component" value="Unassembled WGS sequence"/>
</dbReference>
<organism evidence="1 2">
    <name type="scientific">Cohnella pontilimi</name>
    <dbReference type="NCBI Taxonomy" id="2564100"/>
    <lineage>
        <taxon>Bacteria</taxon>
        <taxon>Bacillati</taxon>
        <taxon>Bacillota</taxon>
        <taxon>Bacilli</taxon>
        <taxon>Bacillales</taxon>
        <taxon>Paenibacillaceae</taxon>
        <taxon>Cohnella</taxon>
    </lineage>
</organism>
<name>A0A4U0F7F3_9BACL</name>
<dbReference type="OrthoDB" id="2640196at2"/>
<gene>
    <name evidence="1" type="ORF">E5161_15880</name>
</gene>
<comment type="caution">
    <text evidence="1">The sequence shown here is derived from an EMBL/GenBank/DDBJ whole genome shotgun (WGS) entry which is preliminary data.</text>
</comment>
<accession>A0A4U0F7F3</accession>
<proteinExistence type="predicted"/>
<evidence type="ECO:0000313" key="1">
    <source>
        <dbReference type="EMBL" id="TJY40637.1"/>
    </source>
</evidence>
<dbReference type="AlphaFoldDB" id="A0A4U0F7F3"/>
<protein>
    <submittedName>
        <fullName evidence="1">Uncharacterized protein</fullName>
    </submittedName>
</protein>
<sequence length="192" mass="21403">MGANVVKQANRKRYITAHILQSVSTAMVPFYTAIALKPQYAARWSKAVIKADLTKMQKMLRQVSPRAGNQLGSNGIGYFVTFSLSNSTINYTNGTTIPPGSVQFNFDTRVHRSIAHSVLPFYRRIAEFRPFASTLAKAIRKGDTKAVTCMTRSCIRTPALKSVSIEGSGFALLFEYSFSKYPYRNLLLNESD</sequence>
<keyword evidence="2" id="KW-1185">Reference proteome</keyword>
<dbReference type="EMBL" id="SUPK01000008">
    <property type="protein sequence ID" value="TJY40637.1"/>
    <property type="molecule type" value="Genomic_DNA"/>
</dbReference>
<evidence type="ECO:0000313" key="2">
    <source>
        <dbReference type="Proteomes" id="UP000309673"/>
    </source>
</evidence>